<feature type="transmembrane region" description="Helical" evidence="1">
    <location>
        <begin position="76"/>
        <end position="96"/>
    </location>
</feature>
<evidence type="ECO:0000256" key="1">
    <source>
        <dbReference type="SAM" id="Phobius"/>
    </source>
</evidence>
<comment type="caution">
    <text evidence="2">The sequence shown here is derived from an EMBL/GenBank/DDBJ whole genome shotgun (WGS) entry which is preliminary data.</text>
</comment>
<keyword evidence="3" id="KW-1185">Reference proteome</keyword>
<sequence length="97" mass="10800">MSCQNADDYTILQKIIVPNPNNCEGVTKESSLALPELVLHMKRQRQEKLALVSTSSMSVAENMVILLKLANSESPMLAFASFFKITVHAIIFLLHLL</sequence>
<name>A0AAN9FGX1_CROPI</name>
<evidence type="ECO:0000313" key="3">
    <source>
        <dbReference type="Proteomes" id="UP001372338"/>
    </source>
</evidence>
<accession>A0AAN9FGX1</accession>
<dbReference type="Proteomes" id="UP001372338">
    <property type="component" value="Unassembled WGS sequence"/>
</dbReference>
<gene>
    <name evidence="2" type="ORF">RIF29_17343</name>
</gene>
<feature type="transmembrane region" description="Helical" evidence="1">
    <location>
        <begin position="49"/>
        <end position="70"/>
    </location>
</feature>
<protein>
    <submittedName>
        <fullName evidence="2">Uncharacterized protein</fullName>
    </submittedName>
</protein>
<keyword evidence="1" id="KW-0472">Membrane</keyword>
<organism evidence="2 3">
    <name type="scientific">Crotalaria pallida</name>
    <name type="common">Smooth rattlebox</name>
    <name type="synonym">Crotalaria striata</name>
    <dbReference type="NCBI Taxonomy" id="3830"/>
    <lineage>
        <taxon>Eukaryota</taxon>
        <taxon>Viridiplantae</taxon>
        <taxon>Streptophyta</taxon>
        <taxon>Embryophyta</taxon>
        <taxon>Tracheophyta</taxon>
        <taxon>Spermatophyta</taxon>
        <taxon>Magnoliopsida</taxon>
        <taxon>eudicotyledons</taxon>
        <taxon>Gunneridae</taxon>
        <taxon>Pentapetalae</taxon>
        <taxon>rosids</taxon>
        <taxon>fabids</taxon>
        <taxon>Fabales</taxon>
        <taxon>Fabaceae</taxon>
        <taxon>Papilionoideae</taxon>
        <taxon>50 kb inversion clade</taxon>
        <taxon>genistoids sensu lato</taxon>
        <taxon>core genistoids</taxon>
        <taxon>Crotalarieae</taxon>
        <taxon>Crotalaria</taxon>
    </lineage>
</organism>
<dbReference type="AlphaFoldDB" id="A0AAN9FGX1"/>
<reference evidence="2 3" key="1">
    <citation type="submission" date="2024-01" db="EMBL/GenBank/DDBJ databases">
        <title>The genomes of 5 underutilized Papilionoideae crops provide insights into root nodulation and disease resistanc.</title>
        <authorList>
            <person name="Yuan L."/>
        </authorList>
    </citation>
    <scope>NUCLEOTIDE SEQUENCE [LARGE SCALE GENOMIC DNA]</scope>
    <source>
        <strain evidence="2">ZHUSHIDOU_FW_LH</strain>
        <tissue evidence="2">Leaf</tissue>
    </source>
</reference>
<dbReference type="EMBL" id="JAYWIO010000003">
    <property type="protein sequence ID" value="KAK7276207.1"/>
    <property type="molecule type" value="Genomic_DNA"/>
</dbReference>
<proteinExistence type="predicted"/>
<evidence type="ECO:0000313" key="2">
    <source>
        <dbReference type="EMBL" id="KAK7276207.1"/>
    </source>
</evidence>
<keyword evidence="1" id="KW-1133">Transmembrane helix</keyword>
<keyword evidence="1" id="KW-0812">Transmembrane</keyword>